<dbReference type="EMBL" id="MU825401">
    <property type="protein sequence ID" value="KAJ7392505.1"/>
    <property type="molecule type" value="Genomic_DNA"/>
</dbReference>
<feature type="compositionally biased region" description="Basic and acidic residues" evidence="1">
    <location>
        <begin position="1"/>
        <end position="10"/>
    </location>
</feature>
<dbReference type="GO" id="GO:0060294">
    <property type="term" value="P:cilium movement involved in cell motility"/>
    <property type="evidence" value="ECO:0007669"/>
    <property type="project" value="InterPro"/>
</dbReference>
<reference evidence="2" key="1">
    <citation type="submission" date="2023-01" db="EMBL/GenBank/DDBJ databases">
        <title>Genome assembly of the deep-sea coral Lophelia pertusa.</title>
        <authorList>
            <person name="Herrera S."/>
            <person name="Cordes E."/>
        </authorList>
    </citation>
    <scope>NUCLEOTIDE SEQUENCE</scope>
    <source>
        <strain evidence="2">USNM1676648</strain>
        <tissue evidence="2">Polyp</tissue>
    </source>
</reference>
<keyword evidence="2" id="KW-0969">Cilium</keyword>
<dbReference type="GO" id="GO:0035082">
    <property type="term" value="P:axoneme assembly"/>
    <property type="evidence" value="ECO:0007669"/>
    <property type="project" value="InterPro"/>
</dbReference>
<evidence type="ECO:0000313" key="3">
    <source>
        <dbReference type="Proteomes" id="UP001163046"/>
    </source>
</evidence>
<evidence type="ECO:0000313" key="2">
    <source>
        <dbReference type="EMBL" id="KAJ7392505.1"/>
    </source>
</evidence>
<feature type="compositionally biased region" description="Basic and acidic residues" evidence="1">
    <location>
        <begin position="46"/>
        <end position="58"/>
    </location>
</feature>
<keyword evidence="2" id="KW-0966">Cell projection</keyword>
<comment type="caution">
    <text evidence="2">The sequence shown here is derived from an EMBL/GenBank/DDBJ whole genome shotgun (WGS) entry which is preliminary data.</text>
</comment>
<gene>
    <name evidence="2" type="primary">CFAP46_4</name>
    <name evidence="2" type="ORF">OS493_012175</name>
</gene>
<evidence type="ECO:0000256" key="1">
    <source>
        <dbReference type="SAM" id="MobiDB-lite"/>
    </source>
</evidence>
<dbReference type="InterPro" id="IPR039586">
    <property type="entry name" value="CFAP46"/>
</dbReference>
<proteinExistence type="predicted"/>
<dbReference type="OrthoDB" id="68437at2759"/>
<feature type="compositionally biased region" description="Basic and acidic residues" evidence="1">
    <location>
        <begin position="79"/>
        <end position="91"/>
    </location>
</feature>
<dbReference type="PANTHER" id="PTHR15977:SF15">
    <property type="entry name" value="CILIA- AND FLAGELLA-ASSOCIATED PROTEIN 46"/>
    <property type="match status" value="1"/>
</dbReference>
<keyword evidence="3" id="KW-1185">Reference proteome</keyword>
<feature type="region of interest" description="Disordered" evidence="1">
    <location>
        <begin position="1"/>
        <end position="101"/>
    </location>
</feature>
<sequence>MHVLDGESNTKDPSTGKGPPTALGRLAGRAKQFEKGVSKAAGHLKRLGDENDQERVRIWADLAKTARKQQKNPSSTSEKNGDGNAEKDEPTGVKSPVLNETGRKLDSTGMKLLYPEGMTPFTVEHDLLRTLAEVRFIFAEALVQLLRTEAVQLADKPVPPEDTIKLRPKRYGEQLVNFDDMPEWVSYCDWISSLSNEVIHSFQRAAEFGVETERTMACMQCSCVLVELHHPHAVTR</sequence>
<protein>
    <submittedName>
        <fullName evidence="2">Cilia and flagella associated protein 46</fullName>
    </submittedName>
</protein>
<dbReference type="PANTHER" id="PTHR15977">
    <property type="entry name" value="CILIA- AND FLAGELLA-ASSOCIATED PROTEIN 46"/>
    <property type="match status" value="1"/>
</dbReference>
<accession>A0A9X0DA85</accession>
<name>A0A9X0DA85_9CNID</name>
<organism evidence="2 3">
    <name type="scientific">Desmophyllum pertusum</name>
    <dbReference type="NCBI Taxonomy" id="174260"/>
    <lineage>
        <taxon>Eukaryota</taxon>
        <taxon>Metazoa</taxon>
        <taxon>Cnidaria</taxon>
        <taxon>Anthozoa</taxon>
        <taxon>Hexacorallia</taxon>
        <taxon>Scleractinia</taxon>
        <taxon>Caryophylliina</taxon>
        <taxon>Caryophylliidae</taxon>
        <taxon>Desmophyllum</taxon>
    </lineage>
</organism>
<keyword evidence="2" id="KW-0282">Flagellum</keyword>
<dbReference type="AlphaFoldDB" id="A0A9X0DA85"/>
<dbReference type="Proteomes" id="UP001163046">
    <property type="component" value="Unassembled WGS sequence"/>
</dbReference>